<keyword evidence="5 6" id="KW-0046">Antibiotic resistance</keyword>
<keyword evidence="7" id="KW-0732">Signal</keyword>
<dbReference type="EC" id="3.5.2.6" evidence="3 6"/>
<evidence type="ECO:0000259" key="8">
    <source>
        <dbReference type="Pfam" id="PF13354"/>
    </source>
</evidence>
<evidence type="ECO:0000313" key="10">
    <source>
        <dbReference type="Proteomes" id="UP000778523"/>
    </source>
</evidence>
<name>A0ABX2IP34_9RHOO</name>
<keyword evidence="4 6" id="KW-0378">Hydrolase</keyword>
<protein>
    <recommendedName>
        <fullName evidence="3 6">Beta-lactamase</fullName>
        <ecNumber evidence="3 6">3.5.2.6</ecNumber>
    </recommendedName>
</protein>
<dbReference type="PANTHER" id="PTHR35333">
    <property type="entry name" value="BETA-LACTAMASE"/>
    <property type="match status" value="1"/>
</dbReference>
<dbReference type="Pfam" id="PF13354">
    <property type="entry name" value="Beta-lactamase2"/>
    <property type="match status" value="1"/>
</dbReference>
<feature type="domain" description="Beta-lactamase class A catalytic" evidence="8">
    <location>
        <begin position="41"/>
        <end position="254"/>
    </location>
</feature>
<dbReference type="Gene3D" id="3.40.710.10">
    <property type="entry name" value="DD-peptidase/beta-lactamase superfamily"/>
    <property type="match status" value="1"/>
</dbReference>
<evidence type="ECO:0000256" key="3">
    <source>
        <dbReference type="ARBA" id="ARBA00012865"/>
    </source>
</evidence>
<accession>A0ABX2IP34</accession>
<sequence length="284" mass="30775">MIHSFRLWVLYLMLLGPFAQAASFEDILASHEARLGGRIGLAILDTGSGALQTVKGTQRFPMMSTFKTLACAMLLAEVDAGRLRLETLVEIRPEALLSYAPVSTKLVGQPFSLQQACDATMRTSDNTAANLVLQAIGGPAAVTRFMRGLGDEVTRLDRIEPALNSALPDDPRDTSSPLAMVRSLQTLLFGEVLQPASRAQLKQWMLDNEVAGPLFRAELPSGWVIADRSGAGDNGSRGITAILWPPQRAPLIVSLYLTGTRADMPELNRSVAEIGREIFAAYRP</sequence>
<dbReference type="RefSeq" id="WP_170022176.1">
    <property type="nucleotide sequence ID" value="NZ_JABCSC020000003.1"/>
</dbReference>
<evidence type="ECO:0000313" key="9">
    <source>
        <dbReference type="EMBL" id="NSL55780.1"/>
    </source>
</evidence>
<evidence type="ECO:0000256" key="7">
    <source>
        <dbReference type="SAM" id="SignalP"/>
    </source>
</evidence>
<evidence type="ECO:0000256" key="5">
    <source>
        <dbReference type="ARBA" id="ARBA00023251"/>
    </source>
</evidence>
<comment type="caution">
    <text evidence="9">The sequence shown here is derived from an EMBL/GenBank/DDBJ whole genome shotgun (WGS) entry which is preliminary data.</text>
</comment>
<dbReference type="InterPro" id="IPR012338">
    <property type="entry name" value="Beta-lactam/transpept-like"/>
</dbReference>
<evidence type="ECO:0000256" key="1">
    <source>
        <dbReference type="ARBA" id="ARBA00001526"/>
    </source>
</evidence>
<dbReference type="InterPro" id="IPR000871">
    <property type="entry name" value="Beta-lactam_class-A"/>
</dbReference>
<keyword evidence="10" id="KW-1185">Reference proteome</keyword>
<gene>
    <name evidence="9" type="primary">bla</name>
    <name evidence="9" type="ORF">HJ583_012145</name>
</gene>
<comment type="similarity">
    <text evidence="2 6">Belongs to the class-A beta-lactamase family.</text>
</comment>
<organism evidence="9 10">
    <name type="scientific">Uliginosibacterium aquaticum</name>
    <dbReference type="NCBI Taxonomy" id="2731212"/>
    <lineage>
        <taxon>Bacteria</taxon>
        <taxon>Pseudomonadati</taxon>
        <taxon>Pseudomonadota</taxon>
        <taxon>Betaproteobacteria</taxon>
        <taxon>Rhodocyclales</taxon>
        <taxon>Zoogloeaceae</taxon>
        <taxon>Uliginosibacterium</taxon>
    </lineage>
</organism>
<evidence type="ECO:0000256" key="2">
    <source>
        <dbReference type="ARBA" id="ARBA00009009"/>
    </source>
</evidence>
<dbReference type="Proteomes" id="UP000778523">
    <property type="component" value="Unassembled WGS sequence"/>
</dbReference>
<dbReference type="PRINTS" id="PR00118">
    <property type="entry name" value="BLACTAMASEA"/>
</dbReference>
<dbReference type="PROSITE" id="PS00146">
    <property type="entry name" value="BETA_LACTAMASE_A"/>
    <property type="match status" value="1"/>
</dbReference>
<dbReference type="EMBL" id="JABCSC020000003">
    <property type="protein sequence ID" value="NSL55780.1"/>
    <property type="molecule type" value="Genomic_DNA"/>
</dbReference>
<comment type="catalytic activity">
    <reaction evidence="1 6">
        <text>a beta-lactam + H2O = a substituted beta-amino acid</text>
        <dbReference type="Rhea" id="RHEA:20401"/>
        <dbReference type="ChEBI" id="CHEBI:15377"/>
        <dbReference type="ChEBI" id="CHEBI:35627"/>
        <dbReference type="ChEBI" id="CHEBI:140347"/>
        <dbReference type="EC" id="3.5.2.6"/>
    </reaction>
</comment>
<dbReference type="SUPFAM" id="SSF56601">
    <property type="entry name" value="beta-lactamase/transpeptidase-like"/>
    <property type="match status" value="1"/>
</dbReference>
<dbReference type="NCBIfam" id="NF033103">
    <property type="entry name" value="bla_class_A"/>
    <property type="match status" value="1"/>
</dbReference>
<reference evidence="9 10" key="1">
    <citation type="submission" date="2020-06" db="EMBL/GenBank/DDBJ databases">
        <title>Draft genome of Uliginosibacterium sp. IMCC34675.</title>
        <authorList>
            <person name="Song J."/>
        </authorList>
    </citation>
    <scope>NUCLEOTIDE SEQUENCE [LARGE SCALE GENOMIC DNA]</scope>
    <source>
        <strain evidence="9 10">IMCC34675</strain>
    </source>
</reference>
<dbReference type="InterPro" id="IPR023650">
    <property type="entry name" value="Beta-lactam_class-A_AS"/>
</dbReference>
<dbReference type="InterPro" id="IPR045155">
    <property type="entry name" value="Beta-lactam_cat"/>
</dbReference>
<feature type="chain" id="PRO_5046482944" description="Beta-lactamase" evidence="7">
    <location>
        <begin position="22"/>
        <end position="284"/>
    </location>
</feature>
<dbReference type="PANTHER" id="PTHR35333:SF3">
    <property type="entry name" value="BETA-LACTAMASE-TYPE TRANSPEPTIDASE FOLD CONTAINING PROTEIN"/>
    <property type="match status" value="1"/>
</dbReference>
<feature type="signal peptide" evidence="7">
    <location>
        <begin position="1"/>
        <end position="21"/>
    </location>
</feature>
<evidence type="ECO:0000256" key="4">
    <source>
        <dbReference type="ARBA" id="ARBA00022801"/>
    </source>
</evidence>
<evidence type="ECO:0000256" key="6">
    <source>
        <dbReference type="RuleBase" id="RU361140"/>
    </source>
</evidence>
<proteinExistence type="inferred from homology"/>